<reference evidence="1" key="2">
    <citation type="submission" date="2021-04" db="EMBL/GenBank/DDBJ databases">
        <authorList>
            <person name="Dong X."/>
        </authorList>
    </citation>
    <scope>NUCLEOTIDE SEQUENCE</scope>
    <source>
        <strain evidence="1">LLY</strain>
    </source>
</reference>
<accession>A0A9E4ZG46</accession>
<sequence length="54" mass="6197">MKCPLCSCEFDEPDRSKCTSCGRFSSCNLQRCPKCGYEIPPETKLEKFVRGLFK</sequence>
<dbReference type="RefSeq" id="WP_250867928.1">
    <property type="nucleotide sequence ID" value="NZ_JAGSOI010000017.1"/>
</dbReference>
<protein>
    <submittedName>
        <fullName evidence="1">Uncharacterized protein</fullName>
    </submittedName>
</protein>
<evidence type="ECO:0000313" key="2">
    <source>
        <dbReference type="Proteomes" id="UP001056766"/>
    </source>
</evidence>
<dbReference type="AlphaFoldDB" id="A0A9E4ZG46"/>
<name>A0A9E4ZG46_9EURY</name>
<reference evidence="1" key="1">
    <citation type="journal article" date="2021" name="mSystems">
        <title>Bacteria and Archaea Synergistically Convert Glycine Betaine to Biogenic Methane in the Formosa Cold Seep of the South China Sea.</title>
        <authorList>
            <person name="Li L."/>
            <person name="Zhang W."/>
            <person name="Zhang S."/>
            <person name="Song L."/>
            <person name="Sun Q."/>
            <person name="Zhang H."/>
            <person name="Xiang H."/>
            <person name="Dong X."/>
        </authorList>
    </citation>
    <scope>NUCLEOTIDE SEQUENCE</scope>
    <source>
        <strain evidence="1">LLY</strain>
    </source>
</reference>
<comment type="caution">
    <text evidence="1">The sequence shown here is derived from an EMBL/GenBank/DDBJ whole genome shotgun (WGS) entry which is preliminary data.</text>
</comment>
<dbReference type="Proteomes" id="UP001056766">
    <property type="component" value="Unassembled WGS sequence"/>
</dbReference>
<organism evidence="1 2">
    <name type="scientific">Methanococcoides seepicolus</name>
    <dbReference type="NCBI Taxonomy" id="2828780"/>
    <lineage>
        <taxon>Archaea</taxon>
        <taxon>Methanobacteriati</taxon>
        <taxon>Methanobacteriota</taxon>
        <taxon>Stenosarchaea group</taxon>
        <taxon>Methanomicrobia</taxon>
        <taxon>Methanosarcinales</taxon>
        <taxon>Methanosarcinaceae</taxon>
        <taxon>Methanococcoides</taxon>
    </lineage>
</organism>
<evidence type="ECO:0000313" key="1">
    <source>
        <dbReference type="EMBL" id="MCM1986543.1"/>
    </source>
</evidence>
<proteinExistence type="predicted"/>
<dbReference type="EMBL" id="JAGSOI010000017">
    <property type="protein sequence ID" value="MCM1986543.1"/>
    <property type="molecule type" value="Genomic_DNA"/>
</dbReference>
<gene>
    <name evidence="1" type="ORF">KDK67_05945</name>
</gene>
<keyword evidence="2" id="KW-1185">Reference proteome</keyword>